<dbReference type="AlphaFoldDB" id="A0A6C0R8Z1"/>
<dbReference type="RefSeq" id="WP_163344589.1">
    <property type="nucleotide sequence ID" value="NZ_CP048409.1"/>
</dbReference>
<keyword evidence="4" id="KW-1185">Reference proteome</keyword>
<dbReference type="InterPro" id="IPR011871">
    <property type="entry name" value="Fib_succ_major"/>
</dbReference>
<reference evidence="3 4" key="1">
    <citation type="submission" date="2020-02" db="EMBL/GenBank/DDBJ databases">
        <title>Genome sequencing for Draconibacterium sp. strain M1.</title>
        <authorList>
            <person name="Park S.-J."/>
        </authorList>
    </citation>
    <scope>NUCLEOTIDE SEQUENCE [LARGE SCALE GENOMIC DNA]</scope>
    <source>
        <strain evidence="3 4">M1</strain>
    </source>
</reference>
<evidence type="ECO:0000313" key="3">
    <source>
        <dbReference type="EMBL" id="QIA06659.1"/>
    </source>
</evidence>
<organism evidence="3 4">
    <name type="scientific">Draconibacterium halophilum</name>
    <dbReference type="NCBI Taxonomy" id="2706887"/>
    <lineage>
        <taxon>Bacteria</taxon>
        <taxon>Pseudomonadati</taxon>
        <taxon>Bacteroidota</taxon>
        <taxon>Bacteroidia</taxon>
        <taxon>Marinilabiliales</taxon>
        <taxon>Prolixibacteraceae</taxon>
        <taxon>Draconibacterium</taxon>
    </lineage>
</organism>
<dbReference type="Pfam" id="PF09603">
    <property type="entry name" value="Fib_succ_major"/>
    <property type="match status" value="1"/>
</dbReference>
<sequence length="239" mass="27515">MNNINKYVELSAAMCKFYIILFVLLFSACDKDQFETNKGTFTDDRDGHEYKWVKIGDQIWMAENLAYVPYVCSPNSGCGIYVYSYSGEGAYGKNYTNYGVLYDWHTAQEVCPKGWHLATDEEWMTLELFLGMEFNDLDHPNGKGDEVNIGGKLKDADSGHWDEPNMGATNETGFSALPGGYLNKYDNRFYGLNRVAAFWTASEDEYYRAMNRKYSFHYNGRERESVLKEHGYSVRCIKD</sequence>
<keyword evidence="1" id="KW-0472">Membrane</keyword>
<evidence type="ECO:0000313" key="4">
    <source>
        <dbReference type="Proteomes" id="UP000474630"/>
    </source>
</evidence>
<dbReference type="PROSITE" id="PS51257">
    <property type="entry name" value="PROKAR_LIPOPROTEIN"/>
    <property type="match status" value="1"/>
</dbReference>
<protein>
    <recommendedName>
        <fullName evidence="2">Fibrobacter succinogenes major paralogous domain-containing protein</fullName>
    </recommendedName>
</protein>
<keyword evidence="1" id="KW-1133">Transmembrane helix</keyword>
<accession>A0A6C0R8Z1</accession>
<feature type="domain" description="Fibrobacter succinogenes major paralogous" evidence="2">
    <location>
        <begin position="53"/>
        <end position="238"/>
    </location>
</feature>
<dbReference type="EMBL" id="CP048409">
    <property type="protein sequence ID" value="QIA06659.1"/>
    <property type="molecule type" value="Genomic_DNA"/>
</dbReference>
<keyword evidence="1" id="KW-0812">Transmembrane</keyword>
<dbReference type="KEGG" id="drc:G0Q07_02445"/>
<evidence type="ECO:0000259" key="2">
    <source>
        <dbReference type="Pfam" id="PF09603"/>
    </source>
</evidence>
<feature type="transmembrane region" description="Helical" evidence="1">
    <location>
        <begin position="7"/>
        <end position="28"/>
    </location>
</feature>
<dbReference type="NCBIfam" id="TIGR02145">
    <property type="entry name" value="Fib_succ_major"/>
    <property type="match status" value="1"/>
</dbReference>
<name>A0A6C0R8Z1_9BACT</name>
<evidence type="ECO:0000256" key="1">
    <source>
        <dbReference type="SAM" id="Phobius"/>
    </source>
</evidence>
<gene>
    <name evidence="3" type="ORF">G0Q07_02445</name>
</gene>
<proteinExistence type="predicted"/>
<dbReference type="Proteomes" id="UP000474630">
    <property type="component" value="Chromosome"/>
</dbReference>